<dbReference type="HOGENOM" id="CLU_2902618_0_0_7"/>
<proteinExistence type="predicted"/>
<dbReference type="STRING" id="56780.SYN_03322"/>
<evidence type="ECO:0000313" key="1">
    <source>
        <dbReference type="EMBL" id="ABC76225.1"/>
    </source>
</evidence>
<gene>
    <name evidence="1" type="ORF">SYN_03322</name>
</gene>
<dbReference type="AlphaFoldDB" id="Q2LPN3"/>
<name>Q2LPN3_SYNAS</name>
<sequence length="62" mass="7267">MVNSFNACECSPLFTLWRKWQESRIRHGQFELILKGPPCKAVRPDRHLSLCWPTPQTAKQND</sequence>
<protein>
    <submittedName>
        <fullName evidence="1">Hypothetical cytosolic protein</fullName>
    </submittedName>
</protein>
<organism evidence="1 2">
    <name type="scientific">Syntrophus aciditrophicus (strain SB)</name>
    <dbReference type="NCBI Taxonomy" id="56780"/>
    <lineage>
        <taxon>Bacteria</taxon>
        <taxon>Pseudomonadati</taxon>
        <taxon>Thermodesulfobacteriota</taxon>
        <taxon>Syntrophia</taxon>
        <taxon>Syntrophales</taxon>
        <taxon>Syntrophaceae</taxon>
        <taxon>Syntrophus</taxon>
    </lineage>
</organism>
<keyword evidence="2" id="KW-1185">Reference proteome</keyword>
<reference evidence="1 2" key="1">
    <citation type="journal article" date="2007" name="Proc. Natl. Acad. Sci. U.S.A.">
        <title>The genome of Syntrophus aciditrophicus: life at the thermodynamic limit of microbial growth.</title>
        <authorList>
            <person name="McInerney M.J."/>
            <person name="Rohlin L."/>
            <person name="Mouttaki H."/>
            <person name="Kim U."/>
            <person name="Krupp R.S."/>
            <person name="Rios-Hernandez L."/>
            <person name="Sieber J."/>
            <person name="Struchtemeyer C.G."/>
            <person name="Bhattacharyya A."/>
            <person name="Campbell J.W."/>
            <person name="Gunsalus R.P."/>
        </authorList>
    </citation>
    <scope>NUCLEOTIDE SEQUENCE [LARGE SCALE GENOMIC DNA]</scope>
    <source>
        <strain evidence="1 2">SB</strain>
    </source>
</reference>
<evidence type="ECO:0000313" key="2">
    <source>
        <dbReference type="Proteomes" id="UP000001933"/>
    </source>
</evidence>
<accession>Q2LPN3</accession>
<dbReference type="InParanoid" id="Q2LPN3"/>
<dbReference type="Proteomes" id="UP000001933">
    <property type="component" value="Chromosome"/>
</dbReference>
<dbReference type="KEGG" id="sat:SYN_03322"/>
<dbReference type="EMBL" id="CP000252">
    <property type="protein sequence ID" value="ABC76225.1"/>
    <property type="molecule type" value="Genomic_DNA"/>
</dbReference>